<dbReference type="GO" id="GO:0016787">
    <property type="term" value="F:hydrolase activity"/>
    <property type="evidence" value="ECO:0007669"/>
    <property type="project" value="UniProtKB-KW"/>
</dbReference>
<dbReference type="Proteomes" id="UP001201163">
    <property type="component" value="Unassembled WGS sequence"/>
</dbReference>
<dbReference type="SUPFAM" id="SSF52540">
    <property type="entry name" value="P-loop containing nucleoside triphosphate hydrolases"/>
    <property type="match status" value="1"/>
</dbReference>
<dbReference type="PANTHER" id="PTHR46644">
    <property type="entry name" value="DNA REPAIR PROTEIN XRCC2"/>
    <property type="match status" value="1"/>
</dbReference>
<gene>
    <name evidence="2" type="ORF">EDB92DRAFT_991142</name>
</gene>
<keyword evidence="2" id="KW-0378">Hydrolase</keyword>
<dbReference type="CDD" id="cd19490">
    <property type="entry name" value="XRCC2"/>
    <property type="match status" value="1"/>
</dbReference>
<dbReference type="PANTHER" id="PTHR46644:SF2">
    <property type="entry name" value="DNA REPAIR PROTEIN XRCC2"/>
    <property type="match status" value="1"/>
</dbReference>
<protein>
    <submittedName>
        <fullName evidence="2">P-loop containing nucleoside triphosphate hydrolase protein</fullName>
    </submittedName>
</protein>
<feature type="domain" description="Rad51-like C-terminal" evidence="1">
    <location>
        <begin position="41"/>
        <end position="169"/>
    </location>
</feature>
<evidence type="ECO:0000313" key="2">
    <source>
        <dbReference type="EMBL" id="KAH8988918.1"/>
    </source>
</evidence>
<keyword evidence="3" id="KW-1185">Reference proteome</keyword>
<dbReference type="InterPro" id="IPR030547">
    <property type="entry name" value="XRCC2"/>
</dbReference>
<dbReference type="EMBL" id="JAKELL010000040">
    <property type="protein sequence ID" value="KAH8988918.1"/>
    <property type="molecule type" value="Genomic_DNA"/>
</dbReference>
<comment type="caution">
    <text evidence="2">The sequence shown here is derived from an EMBL/GenBank/DDBJ whole genome shotgun (WGS) entry which is preliminary data.</text>
</comment>
<dbReference type="GO" id="GO:0000400">
    <property type="term" value="F:four-way junction DNA binding"/>
    <property type="evidence" value="ECO:0007669"/>
    <property type="project" value="TreeGrafter"/>
</dbReference>
<dbReference type="GO" id="GO:0033063">
    <property type="term" value="C:Rad51B-Rad51C-Rad51D-XRCC2 complex"/>
    <property type="evidence" value="ECO:0007669"/>
    <property type="project" value="InterPro"/>
</dbReference>
<name>A0AAD4LGW4_9AGAM</name>
<evidence type="ECO:0000259" key="1">
    <source>
        <dbReference type="Pfam" id="PF08423"/>
    </source>
</evidence>
<dbReference type="GO" id="GO:0042148">
    <property type="term" value="P:DNA strand invasion"/>
    <property type="evidence" value="ECO:0007669"/>
    <property type="project" value="TreeGrafter"/>
</dbReference>
<dbReference type="GO" id="GO:0005815">
    <property type="term" value="C:microtubule organizing center"/>
    <property type="evidence" value="ECO:0007669"/>
    <property type="project" value="TreeGrafter"/>
</dbReference>
<reference evidence="2" key="1">
    <citation type="submission" date="2022-01" db="EMBL/GenBank/DDBJ databases">
        <title>Comparative genomics reveals a dynamic genome evolution in the ectomycorrhizal milk-cap (Lactarius) mushrooms.</title>
        <authorList>
            <consortium name="DOE Joint Genome Institute"/>
            <person name="Lebreton A."/>
            <person name="Tang N."/>
            <person name="Kuo A."/>
            <person name="LaButti K."/>
            <person name="Drula E."/>
            <person name="Barry K."/>
            <person name="Clum A."/>
            <person name="Lipzen A."/>
            <person name="Mousain D."/>
            <person name="Ng V."/>
            <person name="Wang R."/>
            <person name="Wang X."/>
            <person name="Dai Y."/>
            <person name="Henrissat B."/>
            <person name="Grigoriev I.V."/>
            <person name="Guerin-Laguette A."/>
            <person name="Yu F."/>
            <person name="Martin F.M."/>
        </authorList>
    </citation>
    <scope>NUCLEOTIDE SEQUENCE</scope>
    <source>
        <strain evidence="2">QP</strain>
    </source>
</reference>
<proteinExistence type="predicted"/>
<dbReference type="InterPro" id="IPR027417">
    <property type="entry name" value="P-loop_NTPase"/>
</dbReference>
<dbReference type="GO" id="GO:0005657">
    <property type="term" value="C:replication fork"/>
    <property type="evidence" value="ECO:0007669"/>
    <property type="project" value="InterPro"/>
</dbReference>
<dbReference type="GO" id="GO:0000724">
    <property type="term" value="P:double-strand break repair via homologous recombination"/>
    <property type="evidence" value="ECO:0007669"/>
    <property type="project" value="InterPro"/>
</dbReference>
<dbReference type="InterPro" id="IPR013632">
    <property type="entry name" value="Rad51_C"/>
</dbReference>
<evidence type="ECO:0000313" key="3">
    <source>
        <dbReference type="Proteomes" id="UP001201163"/>
    </source>
</evidence>
<dbReference type="Gene3D" id="3.40.50.300">
    <property type="entry name" value="P-loop containing nucleotide triphosphate hydrolases"/>
    <property type="match status" value="1"/>
</dbReference>
<organism evidence="2 3">
    <name type="scientific">Lactarius akahatsu</name>
    <dbReference type="NCBI Taxonomy" id="416441"/>
    <lineage>
        <taxon>Eukaryota</taxon>
        <taxon>Fungi</taxon>
        <taxon>Dikarya</taxon>
        <taxon>Basidiomycota</taxon>
        <taxon>Agaricomycotina</taxon>
        <taxon>Agaricomycetes</taxon>
        <taxon>Russulales</taxon>
        <taxon>Russulaceae</taxon>
        <taxon>Lactarius</taxon>
    </lineage>
</organism>
<dbReference type="Pfam" id="PF08423">
    <property type="entry name" value="Rad51"/>
    <property type="match status" value="1"/>
</dbReference>
<sequence length="323" mass="35443">MDLTSETLDKLLSTARSASAAPTAIPTPPFPGLSYLSSLHRGDIVEIQGPSGSGKTHLLYYLVCSCILPPHFGGWNRVSVIFDTDGSFDVHRLRALLQRRLTHYFPPHNDTTGQVISVALRNVHLFRPNSSSQLAAGLANLPSYHTSNLPTSEIALLAIDSINAFHWLDRFATERHRSAATPTLAQITLTALRNFHRSHRPIIVIVSWGPGVRAAFQLCKLHLPSFPTLINRGWPFPEAINDTHIPLTHQITLNPAHASPPPRNVAVSEGENEQRMSSLAQHVDILAHVKVAVDQGELLVMQIAQDRVVIRMANDSAPVSEGQ</sequence>
<dbReference type="AlphaFoldDB" id="A0AAD4LGW4"/>
<accession>A0AAD4LGW4</accession>